<dbReference type="Proteomes" id="UP000827976">
    <property type="component" value="Chromosome 8"/>
</dbReference>
<accession>A0ACB7VIE8</accession>
<comment type="caution">
    <text evidence="1">The sequence shown here is derived from an EMBL/GenBank/DDBJ whole genome shotgun (WGS) entry which is preliminary data.</text>
</comment>
<dbReference type="EMBL" id="CM037018">
    <property type="protein sequence ID" value="KAH7673871.1"/>
    <property type="molecule type" value="Genomic_DNA"/>
</dbReference>
<sequence>MHPKVEIIESCMVVPREETPKHRLWLSNLDVFAPRDHVPTFYLYKPNGDPDFFSVEILKNALRKVLVTFYPLAGRFVFDPDGRPEVDCNAEGVFFSVARVECTVDGFGSFRPSPALRQLLVPSVTEPERSCVLALYQLTFFKCGGVCLGCAQHHSLIDGVSALHFINAWADIARGLDNISAPPVFDHTALHARTPPTISFDHIEYTGDQLYSNLNSLDHSGQTCEATILTISKDQLKTLKYGFNGERNLSTFKAVAVHLWRTACKARELPDDQDTRFHLGADARARVKPPLPMGYIGNAIVRVSTHLCVGDLVSKTFELGIAKIAETINSLDDEYIRSVVDLLEMCKSDEKIAWGSRAINRTDLAVTSWSGLPLYEADFGWGKPCMMGLASMRFAGAACIMPSSPAGNSEGVSVLLAFDSENMMRFKEIFYHDLDSQA</sequence>
<name>A0ACB7VIE8_DIOAL</name>
<proteinExistence type="predicted"/>
<gene>
    <name evidence="1" type="ORF">IHE45_08G035700</name>
</gene>
<keyword evidence="2" id="KW-1185">Reference proteome</keyword>
<keyword evidence="1" id="KW-0808">Transferase</keyword>
<reference evidence="2" key="1">
    <citation type="journal article" date="2022" name="Nat. Commun.">
        <title>Chromosome evolution and the genetic basis of agronomically important traits in greater yam.</title>
        <authorList>
            <person name="Bredeson J.V."/>
            <person name="Lyons J.B."/>
            <person name="Oniyinde I.O."/>
            <person name="Okereke N.R."/>
            <person name="Kolade O."/>
            <person name="Nnabue I."/>
            <person name="Nwadili C.O."/>
            <person name="Hribova E."/>
            <person name="Parker M."/>
            <person name="Nwogha J."/>
            <person name="Shu S."/>
            <person name="Carlson J."/>
            <person name="Kariba R."/>
            <person name="Muthemba S."/>
            <person name="Knop K."/>
            <person name="Barton G.J."/>
            <person name="Sherwood A.V."/>
            <person name="Lopez-Montes A."/>
            <person name="Asiedu R."/>
            <person name="Jamnadass R."/>
            <person name="Muchugi A."/>
            <person name="Goodstein D."/>
            <person name="Egesi C.N."/>
            <person name="Featherston J."/>
            <person name="Asfaw A."/>
            <person name="Simpson G.G."/>
            <person name="Dolezel J."/>
            <person name="Hendre P.S."/>
            <person name="Van Deynze A."/>
            <person name="Kumar P.L."/>
            <person name="Obidiegwu J.E."/>
            <person name="Bhattacharjee R."/>
            <person name="Rokhsar D.S."/>
        </authorList>
    </citation>
    <scope>NUCLEOTIDE SEQUENCE [LARGE SCALE GENOMIC DNA]</scope>
    <source>
        <strain evidence="2">cv. TDa95/00328</strain>
    </source>
</reference>
<protein>
    <submittedName>
        <fullName evidence="1">Transferase protein</fullName>
    </submittedName>
</protein>
<organism evidence="1 2">
    <name type="scientific">Dioscorea alata</name>
    <name type="common">Purple yam</name>
    <dbReference type="NCBI Taxonomy" id="55571"/>
    <lineage>
        <taxon>Eukaryota</taxon>
        <taxon>Viridiplantae</taxon>
        <taxon>Streptophyta</taxon>
        <taxon>Embryophyta</taxon>
        <taxon>Tracheophyta</taxon>
        <taxon>Spermatophyta</taxon>
        <taxon>Magnoliopsida</taxon>
        <taxon>Liliopsida</taxon>
        <taxon>Dioscoreales</taxon>
        <taxon>Dioscoreaceae</taxon>
        <taxon>Dioscorea</taxon>
    </lineage>
</organism>
<evidence type="ECO:0000313" key="1">
    <source>
        <dbReference type="EMBL" id="KAH7673871.1"/>
    </source>
</evidence>
<evidence type="ECO:0000313" key="2">
    <source>
        <dbReference type="Proteomes" id="UP000827976"/>
    </source>
</evidence>